<dbReference type="Gene3D" id="3.40.50.11660">
    <property type="entry name" value="Glycosyl transferase family 10, C-terminal domain"/>
    <property type="match status" value="1"/>
</dbReference>
<dbReference type="SUPFAM" id="SSF53756">
    <property type="entry name" value="UDP-Glycosyltransferase/glycogen phosphorylase"/>
    <property type="match status" value="1"/>
</dbReference>
<dbReference type="Proteomes" id="UP000278351">
    <property type="component" value="Unassembled WGS sequence"/>
</dbReference>
<dbReference type="EMBL" id="RPDH01000001">
    <property type="protein sequence ID" value="RPE12266.1"/>
    <property type="molecule type" value="Genomic_DNA"/>
</dbReference>
<gene>
    <name evidence="1" type="ORF">EGT74_01540</name>
</gene>
<dbReference type="RefSeq" id="WP_123844770.1">
    <property type="nucleotide sequence ID" value="NZ_RPDH01000001.1"/>
</dbReference>
<keyword evidence="2" id="KW-1185">Reference proteome</keyword>
<dbReference type="OrthoDB" id="9791032at2"/>
<evidence type="ECO:0008006" key="3">
    <source>
        <dbReference type="Google" id="ProtNLM"/>
    </source>
</evidence>
<organism evidence="1 2">
    <name type="scientific">Chitinophaga lutea</name>
    <dbReference type="NCBI Taxonomy" id="2488634"/>
    <lineage>
        <taxon>Bacteria</taxon>
        <taxon>Pseudomonadati</taxon>
        <taxon>Bacteroidota</taxon>
        <taxon>Chitinophagia</taxon>
        <taxon>Chitinophagales</taxon>
        <taxon>Chitinophagaceae</taxon>
        <taxon>Chitinophaga</taxon>
    </lineage>
</organism>
<proteinExistence type="predicted"/>
<sequence length="289" mass="33874">MMIKVRVTCFWETDANYLDTLRLFGRGVLQWKNITFVADDSYDRLIILTRPHKSMGAYDSRKAIAFLTEPPASSNRHHNLCARTEAMYLPLPFWPAVISGAAANGGNGQRIRKSRLLSCVTTDLNFMEGHFYRLRMVDMLDQLIESGLDIWGKQYGNVFFERLRNYRGELEQKYDGLWKYHYHFMSENSFELGYFTEKIVDPIVAETLCFYDGCLDLERFVDERAFVRVDVKEMSGSVDTMLKMIQDGAYSRRIKYIRQQKKRFLTELNPLNIIWMAVNEKDVLKECLL</sequence>
<name>A0A3N4PWB1_9BACT</name>
<evidence type="ECO:0000313" key="1">
    <source>
        <dbReference type="EMBL" id="RPE12266.1"/>
    </source>
</evidence>
<reference evidence="1 2" key="1">
    <citation type="submission" date="2018-11" db="EMBL/GenBank/DDBJ databases">
        <title>Chitinophaga lutea sp.nov., isolate from arsenic contaminated soil.</title>
        <authorList>
            <person name="Zong Y."/>
        </authorList>
    </citation>
    <scope>NUCLEOTIDE SEQUENCE [LARGE SCALE GENOMIC DNA]</scope>
    <source>
        <strain evidence="1 2">ZY74</strain>
    </source>
</reference>
<comment type="caution">
    <text evidence="1">The sequence shown here is derived from an EMBL/GenBank/DDBJ whole genome shotgun (WGS) entry which is preliminary data.</text>
</comment>
<accession>A0A3N4PWB1</accession>
<dbReference type="AlphaFoldDB" id="A0A3N4PWB1"/>
<evidence type="ECO:0000313" key="2">
    <source>
        <dbReference type="Proteomes" id="UP000278351"/>
    </source>
</evidence>
<protein>
    <recommendedName>
        <fullName evidence="3">Glycosyltransferase family 1 protein</fullName>
    </recommendedName>
</protein>
<dbReference type="InterPro" id="IPR038577">
    <property type="entry name" value="GT10-like_C_sf"/>
</dbReference>